<dbReference type="RefSeq" id="WP_355401333.1">
    <property type="nucleotide sequence ID" value="NZ_JBEXPZ010000047.1"/>
</dbReference>
<dbReference type="EMBL" id="JBEXPZ010000047">
    <property type="protein sequence ID" value="MET9849045.1"/>
    <property type="molecule type" value="Genomic_DNA"/>
</dbReference>
<name>A0ABV2V5D3_9ACTN</name>
<organism evidence="1 2">
    <name type="scientific">Streptomyces ossamyceticus</name>
    <dbReference type="NCBI Taxonomy" id="249581"/>
    <lineage>
        <taxon>Bacteria</taxon>
        <taxon>Bacillati</taxon>
        <taxon>Actinomycetota</taxon>
        <taxon>Actinomycetes</taxon>
        <taxon>Kitasatosporales</taxon>
        <taxon>Streptomycetaceae</taxon>
        <taxon>Streptomyces</taxon>
    </lineage>
</organism>
<accession>A0ABV2V5D3</accession>
<proteinExistence type="predicted"/>
<evidence type="ECO:0000313" key="1">
    <source>
        <dbReference type="EMBL" id="MET9849045.1"/>
    </source>
</evidence>
<reference evidence="1 2" key="1">
    <citation type="submission" date="2024-06" db="EMBL/GenBank/DDBJ databases">
        <title>The Natural Products Discovery Center: Release of the First 8490 Sequenced Strains for Exploring Actinobacteria Biosynthetic Diversity.</title>
        <authorList>
            <person name="Kalkreuter E."/>
            <person name="Kautsar S.A."/>
            <person name="Yang D."/>
            <person name="Bader C.D."/>
            <person name="Teijaro C.N."/>
            <person name="Fluegel L."/>
            <person name="Davis C.M."/>
            <person name="Simpson J.R."/>
            <person name="Lauterbach L."/>
            <person name="Steele A.D."/>
            <person name="Gui C."/>
            <person name="Meng S."/>
            <person name="Li G."/>
            <person name="Viehrig K."/>
            <person name="Ye F."/>
            <person name="Su P."/>
            <person name="Kiefer A.F."/>
            <person name="Nichols A."/>
            <person name="Cepeda A.J."/>
            <person name="Yan W."/>
            <person name="Fan B."/>
            <person name="Jiang Y."/>
            <person name="Adhikari A."/>
            <person name="Zheng C.-J."/>
            <person name="Schuster L."/>
            <person name="Cowan T.M."/>
            <person name="Smanski M.J."/>
            <person name="Chevrette M.G."/>
            <person name="De Carvalho L.P.S."/>
            <person name="Shen B."/>
        </authorList>
    </citation>
    <scope>NUCLEOTIDE SEQUENCE [LARGE SCALE GENOMIC DNA]</scope>
    <source>
        <strain evidence="1 2">NPDC006434</strain>
    </source>
</reference>
<keyword evidence="2" id="KW-1185">Reference proteome</keyword>
<protein>
    <submittedName>
        <fullName evidence="1">Uncharacterized protein</fullName>
    </submittedName>
</protein>
<comment type="caution">
    <text evidence="1">The sequence shown here is derived from an EMBL/GenBank/DDBJ whole genome shotgun (WGS) entry which is preliminary data.</text>
</comment>
<gene>
    <name evidence="1" type="ORF">ABZZ21_31770</name>
</gene>
<sequence>MTLASHRIGDAKRVVQEFRKSADRCTAFMEGRRSYEDVEVQPDPGYGDDSVSIRLVEVVSYPDGVKIRVPHAVVVLREDTTVAMFHNFERPNTSAKKKPTGIPDELIKAQVEKVRHFGGVK</sequence>
<evidence type="ECO:0000313" key="2">
    <source>
        <dbReference type="Proteomes" id="UP001550210"/>
    </source>
</evidence>
<dbReference type="Proteomes" id="UP001550210">
    <property type="component" value="Unassembled WGS sequence"/>
</dbReference>